<dbReference type="EMBL" id="JXBY01000002">
    <property type="protein sequence ID" value="KJY59146.1"/>
    <property type="molecule type" value="Genomic_DNA"/>
</dbReference>
<comment type="caution">
    <text evidence="14">Lacks conserved residue(s) required for the propagation of feature annotation.</text>
</comment>
<evidence type="ECO:0000256" key="4">
    <source>
        <dbReference type="ARBA" id="ARBA00006087"/>
    </source>
</evidence>
<evidence type="ECO:0000259" key="16">
    <source>
        <dbReference type="Pfam" id="PF00485"/>
    </source>
</evidence>
<protein>
    <recommendedName>
        <fullName evidence="6 14">Pantothenate kinase</fullName>
        <ecNumber evidence="5 14">2.7.1.33</ecNumber>
    </recommendedName>
    <alternativeName>
        <fullName evidence="13 14">Pantothenic acid kinase</fullName>
    </alternativeName>
</protein>
<dbReference type="GO" id="GO:0004594">
    <property type="term" value="F:pantothenate kinase activity"/>
    <property type="evidence" value="ECO:0007669"/>
    <property type="project" value="UniProtKB-UniRule"/>
</dbReference>
<dbReference type="PIRSF" id="PIRSF000545">
    <property type="entry name" value="Pantothenate_kin"/>
    <property type="match status" value="1"/>
</dbReference>
<evidence type="ECO:0000256" key="5">
    <source>
        <dbReference type="ARBA" id="ARBA00012102"/>
    </source>
</evidence>
<dbReference type="GO" id="GO:0015937">
    <property type="term" value="P:coenzyme A biosynthetic process"/>
    <property type="evidence" value="ECO:0007669"/>
    <property type="project" value="UniProtKB-UniRule"/>
</dbReference>
<evidence type="ECO:0000256" key="2">
    <source>
        <dbReference type="ARBA" id="ARBA00004496"/>
    </source>
</evidence>
<gene>
    <name evidence="14 17" type="primary">coaA</name>
    <name evidence="17" type="ORF">JF76_01070</name>
</gene>
<evidence type="ECO:0000256" key="12">
    <source>
        <dbReference type="ARBA" id="ARBA00022993"/>
    </source>
</evidence>
<dbReference type="OrthoDB" id="1550976at2"/>
<accession>A0A0F4LNJ2</accession>
<evidence type="ECO:0000256" key="9">
    <source>
        <dbReference type="ARBA" id="ARBA00022741"/>
    </source>
</evidence>
<keyword evidence="7 14" id="KW-0963">Cytoplasm</keyword>
<feature type="domain" description="Phosphoribulokinase/uridine kinase" evidence="16">
    <location>
        <begin position="81"/>
        <end position="229"/>
    </location>
</feature>
<dbReference type="CDD" id="cd02025">
    <property type="entry name" value="PanK"/>
    <property type="match status" value="1"/>
</dbReference>
<dbReference type="SUPFAM" id="SSF52540">
    <property type="entry name" value="P-loop containing nucleoside triphosphate hydrolases"/>
    <property type="match status" value="1"/>
</dbReference>
<keyword evidence="10 14" id="KW-0418">Kinase</keyword>
<dbReference type="NCBIfam" id="TIGR00554">
    <property type="entry name" value="panK_bact"/>
    <property type="match status" value="1"/>
</dbReference>
<dbReference type="InterPro" id="IPR027417">
    <property type="entry name" value="P-loop_NTPase"/>
</dbReference>
<evidence type="ECO:0000256" key="15">
    <source>
        <dbReference type="RuleBase" id="RU003530"/>
    </source>
</evidence>
<dbReference type="GO" id="GO:0005524">
    <property type="term" value="F:ATP binding"/>
    <property type="evidence" value="ECO:0007669"/>
    <property type="project" value="UniProtKB-UniRule"/>
</dbReference>
<dbReference type="InterPro" id="IPR006083">
    <property type="entry name" value="PRK/URK"/>
</dbReference>
<comment type="similarity">
    <text evidence="4 14 15">Belongs to the prokaryotic pantothenate kinase family.</text>
</comment>
<comment type="catalytic activity">
    <reaction evidence="1 14 15">
        <text>(R)-pantothenate + ATP = (R)-4'-phosphopantothenate + ADP + H(+)</text>
        <dbReference type="Rhea" id="RHEA:16373"/>
        <dbReference type="ChEBI" id="CHEBI:10986"/>
        <dbReference type="ChEBI" id="CHEBI:15378"/>
        <dbReference type="ChEBI" id="CHEBI:29032"/>
        <dbReference type="ChEBI" id="CHEBI:30616"/>
        <dbReference type="ChEBI" id="CHEBI:456216"/>
        <dbReference type="EC" id="2.7.1.33"/>
    </reaction>
</comment>
<name>A0A0F4LNJ2_9LACO</name>
<evidence type="ECO:0000256" key="6">
    <source>
        <dbReference type="ARBA" id="ARBA00015080"/>
    </source>
</evidence>
<dbReference type="RefSeq" id="WP_045927348.1">
    <property type="nucleotide sequence ID" value="NZ_JBHSZS010000005.1"/>
</dbReference>
<evidence type="ECO:0000256" key="10">
    <source>
        <dbReference type="ARBA" id="ARBA00022777"/>
    </source>
</evidence>
<dbReference type="Pfam" id="PF00485">
    <property type="entry name" value="PRK"/>
    <property type="match status" value="1"/>
</dbReference>
<keyword evidence="8 14" id="KW-0808">Transferase</keyword>
<sequence>MKNFTKVSRYDWSQTENKTSEISKSELKSLTSLGDIVNTTDINEIYSPLVHYLYLFVHNDKLLLKSMNHFINANNVNKPFIIGISGPVAVGKSTVSRLLKVLLKRLYPTLKVQLMTTDGFLYPNRDLQKKKLMDSKGFPESYNMKLLADFLSDVATGQKEVFYPLYSHELSDIVPGSYGKITNPDILIIEGINTLQIPPNKMIATSDFFNFSIYIDANEKLIRTWFLQRFVHLLVMNQNNPSSFYYSWSNKPKSQAVEMAEKVWQTVNLVNLREYIEPTKGRANVILHKTLDHKINYVYLRNY</sequence>
<evidence type="ECO:0000256" key="3">
    <source>
        <dbReference type="ARBA" id="ARBA00005225"/>
    </source>
</evidence>
<comment type="pathway">
    <text evidence="3 14 15">Cofactor biosynthesis; coenzyme A biosynthesis; CoA from (R)-pantothenate: step 1/5.</text>
</comment>
<dbReference type="UniPathway" id="UPA00241">
    <property type="reaction ID" value="UER00352"/>
</dbReference>
<evidence type="ECO:0000256" key="14">
    <source>
        <dbReference type="HAMAP-Rule" id="MF_00215"/>
    </source>
</evidence>
<organism evidence="17 18">
    <name type="scientific">Lactobacillus kullabergensis</name>
    <dbReference type="NCBI Taxonomy" id="1218493"/>
    <lineage>
        <taxon>Bacteria</taxon>
        <taxon>Bacillati</taxon>
        <taxon>Bacillota</taxon>
        <taxon>Bacilli</taxon>
        <taxon>Lactobacillales</taxon>
        <taxon>Lactobacillaceae</taxon>
        <taxon>Lactobacillus</taxon>
    </lineage>
</organism>
<dbReference type="HAMAP" id="MF_00215">
    <property type="entry name" value="Pantothen_kinase_1"/>
    <property type="match status" value="1"/>
</dbReference>
<dbReference type="Proteomes" id="UP000033533">
    <property type="component" value="Unassembled WGS sequence"/>
</dbReference>
<proteinExistence type="inferred from homology"/>
<dbReference type="Gene3D" id="3.40.50.300">
    <property type="entry name" value="P-loop containing nucleotide triphosphate hydrolases"/>
    <property type="match status" value="1"/>
</dbReference>
<evidence type="ECO:0000256" key="13">
    <source>
        <dbReference type="ARBA" id="ARBA00032866"/>
    </source>
</evidence>
<comment type="caution">
    <text evidence="17">The sequence shown here is derived from an EMBL/GenBank/DDBJ whole genome shotgun (WGS) entry which is preliminary data.</text>
</comment>
<evidence type="ECO:0000256" key="7">
    <source>
        <dbReference type="ARBA" id="ARBA00022490"/>
    </source>
</evidence>
<keyword evidence="11 14" id="KW-0067">ATP-binding</keyword>
<dbReference type="AlphaFoldDB" id="A0A0F4LNJ2"/>
<evidence type="ECO:0000313" key="17">
    <source>
        <dbReference type="EMBL" id="KJY59146.1"/>
    </source>
</evidence>
<evidence type="ECO:0000256" key="11">
    <source>
        <dbReference type="ARBA" id="ARBA00022840"/>
    </source>
</evidence>
<keyword evidence="9 14" id="KW-0547">Nucleotide-binding</keyword>
<comment type="subcellular location">
    <subcellularLocation>
        <location evidence="2 14 15">Cytoplasm</location>
    </subcellularLocation>
</comment>
<evidence type="ECO:0000313" key="18">
    <source>
        <dbReference type="Proteomes" id="UP000033533"/>
    </source>
</evidence>
<dbReference type="PANTHER" id="PTHR10285">
    <property type="entry name" value="URIDINE KINASE"/>
    <property type="match status" value="1"/>
</dbReference>
<evidence type="ECO:0000256" key="1">
    <source>
        <dbReference type="ARBA" id="ARBA00001206"/>
    </source>
</evidence>
<dbReference type="GO" id="GO:0005737">
    <property type="term" value="C:cytoplasm"/>
    <property type="evidence" value="ECO:0007669"/>
    <property type="project" value="UniProtKB-SubCell"/>
</dbReference>
<dbReference type="HOGENOM" id="CLU_053818_1_1_9"/>
<dbReference type="PATRIC" id="fig|1218493.3.peg.117"/>
<keyword evidence="12 14" id="KW-0173">Coenzyme A biosynthesis</keyword>
<dbReference type="InterPro" id="IPR004566">
    <property type="entry name" value="PanK"/>
</dbReference>
<evidence type="ECO:0000256" key="8">
    <source>
        <dbReference type="ARBA" id="ARBA00022679"/>
    </source>
</evidence>
<dbReference type="EC" id="2.7.1.33" evidence="5 14"/>
<reference evidence="17 18" key="1">
    <citation type="submission" date="2014-12" db="EMBL/GenBank/DDBJ databases">
        <title>Comparative genomics of the lactic acid bacteria isolated from the honey bee gut.</title>
        <authorList>
            <person name="Ellegaard K.M."/>
            <person name="Tamarit D."/>
            <person name="Javelind E."/>
            <person name="Olofsson T."/>
            <person name="Andersson S.G."/>
            <person name="Vasquez A."/>
        </authorList>
    </citation>
    <scope>NUCLEOTIDE SEQUENCE [LARGE SCALE GENOMIC DNA]</scope>
    <source>
        <strain evidence="17 18">Biut2</strain>
    </source>
</reference>